<keyword evidence="5" id="KW-1185">Reference proteome</keyword>
<proteinExistence type="predicted"/>
<comment type="catalytic activity">
    <reaction evidence="2">
        <text>2,5-diamino-6-hydroxy-4-(5-phosphoribosylamino)-pyrimidine + H2O = 2,5,6-triamino-4-hydroxypyrimidine + D-ribose 5-phosphate</text>
        <dbReference type="Rhea" id="RHEA:23436"/>
        <dbReference type="ChEBI" id="CHEBI:15377"/>
        <dbReference type="ChEBI" id="CHEBI:58614"/>
        <dbReference type="ChEBI" id="CHEBI:78346"/>
        <dbReference type="ChEBI" id="CHEBI:137796"/>
    </reaction>
</comment>
<reference evidence="4 5" key="1">
    <citation type="submission" date="2021-05" db="EMBL/GenBank/DDBJ databases">
        <title>Comparative genomic studies on the polysaccharide-degrading batcterial strains of the Flammeovirga genus.</title>
        <authorList>
            <person name="Zewei F."/>
            <person name="Zheng Z."/>
            <person name="Yu L."/>
            <person name="Ruyue G."/>
            <person name="Yanhong M."/>
            <person name="Yuanyuan C."/>
            <person name="Jingyan G."/>
            <person name="Wenjun H."/>
        </authorList>
    </citation>
    <scope>NUCLEOTIDE SEQUENCE [LARGE SCALE GENOMIC DNA]</scope>
    <source>
        <strain evidence="4 5">YS10</strain>
    </source>
</reference>
<organism evidence="4 5">
    <name type="scientific">Flammeovirga kamogawensis</name>
    <dbReference type="NCBI Taxonomy" id="373891"/>
    <lineage>
        <taxon>Bacteria</taxon>
        <taxon>Pseudomonadati</taxon>
        <taxon>Bacteroidota</taxon>
        <taxon>Cytophagia</taxon>
        <taxon>Cytophagales</taxon>
        <taxon>Flammeovirgaceae</taxon>
        <taxon>Flammeovirga</taxon>
    </lineage>
</organism>
<name>A0ABX8H289_9BACT</name>
<dbReference type="EMBL" id="CP076129">
    <property type="protein sequence ID" value="QWG09945.1"/>
    <property type="molecule type" value="Genomic_DNA"/>
</dbReference>
<sequence length="247" mass="29079">MIYPGGTYRSSENLEVYAIIHFETAYTEYVKFTLPNGELFTISFFSDPLDNMIQVWLNESKKYESEIVGNKINSEKYSSYSLILNRVDIINNCESLIDFNDAIYFYSSHGEFGEFSNFSNFGFEYENKYYKTVEHFYQSMKFEDLSYAEKIRLSNSPKIASDLGQNRSYSLKKSWEFDKINYMYAGVKSKFDFNEELQKKLIETDDKLLIENSPYDNYWGIGKDGLGQNQLGTILMRVREKYKQHTT</sequence>
<gene>
    <name evidence="4" type="ORF">KM029_19890</name>
</gene>
<dbReference type="InterPro" id="IPR012816">
    <property type="entry name" value="NADAR"/>
</dbReference>
<dbReference type="InterPro" id="IPR037238">
    <property type="entry name" value="YbiA-like_sf"/>
</dbReference>
<evidence type="ECO:0000313" key="4">
    <source>
        <dbReference type="EMBL" id="QWG09945.1"/>
    </source>
</evidence>
<feature type="domain" description="NADAR" evidence="3">
    <location>
        <begin position="104"/>
        <end position="241"/>
    </location>
</feature>
<protein>
    <submittedName>
        <fullName evidence="4">NADAR family protein</fullName>
    </submittedName>
</protein>
<dbReference type="Pfam" id="PF08719">
    <property type="entry name" value="NADAR"/>
    <property type="match status" value="1"/>
</dbReference>
<dbReference type="Gene3D" id="1.10.357.40">
    <property type="entry name" value="YbiA-like"/>
    <property type="match status" value="1"/>
</dbReference>
<dbReference type="CDD" id="cd15457">
    <property type="entry name" value="NADAR"/>
    <property type="match status" value="1"/>
</dbReference>
<evidence type="ECO:0000256" key="2">
    <source>
        <dbReference type="ARBA" id="ARBA00000751"/>
    </source>
</evidence>
<comment type="catalytic activity">
    <reaction evidence="1">
        <text>5-amino-6-(5-phospho-D-ribosylamino)uracil + H2O = 5,6-diaminouracil + D-ribose 5-phosphate</text>
        <dbReference type="Rhea" id="RHEA:55020"/>
        <dbReference type="ChEBI" id="CHEBI:15377"/>
        <dbReference type="ChEBI" id="CHEBI:46252"/>
        <dbReference type="ChEBI" id="CHEBI:58453"/>
        <dbReference type="ChEBI" id="CHEBI:78346"/>
    </reaction>
</comment>
<dbReference type="Proteomes" id="UP000682802">
    <property type="component" value="Chromosome 2"/>
</dbReference>
<evidence type="ECO:0000313" key="5">
    <source>
        <dbReference type="Proteomes" id="UP000682802"/>
    </source>
</evidence>
<evidence type="ECO:0000259" key="3">
    <source>
        <dbReference type="Pfam" id="PF08719"/>
    </source>
</evidence>
<dbReference type="RefSeq" id="WP_144076599.1">
    <property type="nucleotide sequence ID" value="NZ_CP076129.1"/>
</dbReference>
<evidence type="ECO:0000256" key="1">
    <source>
        <dbReference type="ARBA" id="ARBA00000022"/>
    </source>
</evidence>
<dbReference type="SUPFAM" id="SSF143990">
    <property type="entry name" value="YbiA-like"/>
    <property type="match status" value="1"/>
</dbReference>
<accession>A0ABX8H289</accession>
<dbReference type="NCBIfam" id="TIGR02464">
    <property type="entry name" value="ribofla_fusion"/>
    <property type="match status" value="1"/>
</dbReference>